<feature type="domain" description="VWFA" evidence="6">
    <location>
        <begin position="91"/>
        <end position="289"/>
    </location>
</feature>
<dbReference type="PANTHER" id="PTHR22550">
    <property type="entry name" value="SPORE GERMINATION PROTEIN"/>
    <property type="match status" value="1"/>
</dbReference>
<proteinExistence type="predicted"/>
<dbReference type="InterPro" id="IPR002035">
    <property type="entry name" value="VWF_A"/>
</dbReference>
<dbReference type="Proteomes" id="UP000708576">
    <property type="component" value="Unassembled WGS sequence"/>
</dbReference>
<evidence type="ECO:0000256" key="3">
    <source>
        <dbReference type="ARBA" id="ARBA00022989"/>
    </source>
</evidence>
<evidence type="ECO:0000313" key="8">
    <source>
        <dbReference type="Proteomes" id="UP000708576"/>
    </source>
</evidence>
<dbReference type="InterPro" id="IPR050768">
    <property type="entry name" value="UPF0353/GerABKA_families"/>
</dbReference>
<feature type="transmembrane region" description="Helical" evidence="5">
    <location>
        <begin position="59"/>
        <end position="78"/>
    </location>
</feature>
<evidence type="ECO:0000256" key="2">
    <source>
        <dbReference type="ARBA" id="ARBA00022692"/>
    </source>
</evidence>
<keyword evidence="8" id="KW-1185">Reference proteome</keyword>
<dbReference type="PANTHER" id="PTHR22550:SF5">
    <property type="entry name" value="LEUCINE ZIPPER PROTEIN 4"/>
    <property type="match status" value="1"/>
</dbReference>
<keyword evidence="4 5" id="KW-0472">Membrane</keyword>
<name>A0ABS5JSA2_9BACT</name>
<feature type="transmembrane region" description="Helical" evidence="5">
    <location>
        <begin position="6"/>
        <end position="26"/>
    </location>
</feature>
<keyword evidence="1" id="KW-1003">Cell membrane</keyword>
<evidence type="ECO:0000256" key="4">
    <source>
        <dbReference type="ARBA" id="ARBA00023136"/>
    </source>
</evidence>
<evidence type="ECO:0000259" key="6">
    <source>
        <dbReference type="PROSITE" id="PS50234"/>
    </source>
</evidence>
<accession>A0ABS5JSA2</accession>
<comment type="caution">
    <text evidence="7">The sequence shown here is derived from an EMBL/GenBank/DDBJ whole genome shotgun (WGS) entry which is preliminary data.</text>
</comment>
<dbReference type="PROSITE" id="PS50234">
    <property type="entry name" value="VWFA"/>
    <property type="match status" value="1"/>
</dbReference>
<organism evidence="7 8">
    <name type="scientific">Carboxylicivirga linearis</name>
    <dbReference type="NCBI Taxonomy" id="1628157"/>
    <lineage>
        <taxon>Bacteria</taxon>
        <taxon>Pseudomonadati</taxon>
        <taxon>Bacteroidota</taxon>
        <taxon>Bacteroidia</taxon>
        <taxon>Marinilabiliales</taxon>
        <taxon>Marinilabiliaceae</taxon>
        <taxon>Carboxylicivirga</taxon>
    </lineage>
</organism>
<keyword evidence="2 5" id="KW-0812">Transmembrane</keyword>
<reference evidence="7 8" key="1">
    <citation type="journal article" date="2015" name="Int. J. Syst. Evol. Microbiol.">
        <title>Carboxylicivirga linearis sp. nov., isolated from a sea cucumber culture pond.</title>
        <authorList>
            <person name="Wang F.Q."/>
            <person name="Zhou Y.X."/>
            <person name="Lin X.Z."/>
            <person name="Chen G.J."/>
            <person name="Du Z.J."/>
        </authorList>
    </citation>
    <scope>NUCLEOTIDE SEQUENCE [LARGE SCALE GENOMIC DNA]</scope>
    <source>
        <strain evidence="7 8">FB218</strain>
    </source>
</reference>
<dbReference type="InterPro" id="IPR024163">
    <property type="entry name" value="Aerotolerance_reg_N"/>
</dbReference>
<keyword evidence="3 5" id="KW-1133">Transmembrane helix</keyword>
<dbReference type="EMBL" id="JAGUCO010000002">
    <property type="protein sequence ID" value="MBS2097732.1"/>
    <property type="molecule type" value="Genomic_DNA"/>
</dbReference>
<dbReference type="Pfam" id="PF07584">
    <property type="entry name" value="BatA"/>
    <property type="match status" value="1"/>
</dbReference>
<evidence type="ECO:0000313" key="7">
    <source>
        <dbReference type="EMBL" id="MBS2097732.1"/>
    </source>
</evidence>
<gene>
    <name evidence="7" type="ORF">KEM10_05530</name>
</gene>
<dbReference type="InterPro" id="IPR036465">
    <property type="entry name" value="vWFA_dom_sf"/>
</dbReference>
<evidence type="ECO:0000256" key="5">
    <source>
        <dbReference type="SAM" id="Phobius"/>
    </source>
</evidence>
<dbReference type="Pfam" id="PF00092">
    <property type="entry name" value="VWA"/>
    <property type="match status" value="1"/>
</dbReference>
<dbReference type="SUPFAM" id="SSF53300">
    <property type="entry name" value="vWA-like"/>
    <property type="match status" value="1"/>
</dbReference>
<dbReference type="SMART" id="SM00327">
    <property type="entry name" value="VWA"/>
    <property type="match status" value="1"/>
</dbReference>
<feature type="transmembrane region" description="Helical" evidence="5">
    <location>
        <begin position="309"/>
        <end position="327"/>
    </location>
</feature>
<dbReference type="Gene3D" id="3.40.50.410">
    <property type="entry name" value="von Willebrand factor, type A domain"/>
    <property type="match status" value="1"/>
</dbReference>
<protein>
    <submittedName>
        <fullName evidence="7">VWA domain-containing protein</fullName>
    </submittedName>
</protein>
<sequence>MFRFEHPIFLYLLVLIPVLAFIHLLLTNRRKKALEEFGNMELLEDLMPNVSFKRPGIKFYFLLLALIVLIFAIAGPQFGSKLQTVKRKGIELMIALDVSNSMMAEDIQPNRLDRSKRAISRLVDKLQNDRVGFIVFAGDSYVQLPITTDYASAKMFLNTITTDAVSKQGTAIGSAINKGIQSFTSDENVNRAIIVITDGENHEDDPVAAAAAAAEKGIKVYTVGMGLPKGAPIPSNNGRSNDFMKDKDGNVVITKLDEATLQQVAITGNGAYIPANNIRNGINNLMDELGGLEKTEFEAKVYADYEDQFQWFVGFVLLLVIGEFLILERKNRKLKHINIFEVKKENKEN</sequence>
<evidence type="ECO:0000256" key="1">
    <source>
        <dbReference type="ARBA" id="ARBA00022475"/>
    </source>
</evidence>